<name>A0A0D5Y1J8_9PSED</name>
<gene>
    <name evidence="2" type="ORF">PCL1606_37150</name>
</gene>
<dbReference type="Proteomes" id="UP000032748">
    <property type="component" value="Chromosome"/>
</dbReference>
<organism evidence="2 3">
    <name type="scientific">Pseudomonas chlororaphis</name>
    <dbReference type="NCBI Taxonomy" id="587753"/>
    <lineage>
        <taxon>Bacteria</taxon>
        <taxon>Pseudomonadati</taxon>
        <taxon>Pseudomonadota</taxon>
        <taxon>Gammaproteobacteria</taxon>
        <taxon>Pseudomonadales</taxon>
        <taxon>Pseudomonadaceae</taxon>
        <taxon>Pseudomonas</taxon>
    </lineage>
</organism>
<dbReference type="KEGG" id="pcz:PCL1606_37150"/>
<sequence length="98" mass="10039">MKKILLGCVLAILGSAAHAEGIPLFNVDCPGNIPVSADQGGPVFINGKPAQTKTVNERYFEAKGAGITVSISVEDDDSVVVTYTGKQGASGLCTSVDD</sequence>
<dbReference type="PATRIC" id="fig|587753.10.peg.3702"/>
<feature type="signal peptide" evidence="1">
    <location>
        <begin position="1"/>
        <end position="19"/>
    </location>
</feature>
<dbReference type="RefSeq" id="WP_044462545.1">
    <property type="nucleotide sequence ID" value="NZ_CP011110.1"/>
</dbReference>
<proteinExistence type="predicted"/>
<keyword evidence="1" id="KW-0732">Signal</keyword>
<dbReference type="EMBL" id="CP011110">
    <property type="protein sequence ID" value="AKA25166.1"/>
    <property type="molecule type" value="Genomic_DNA"/>
</dbReference>
<evidence type="ECO:0000256" key="1">
    <source>
        <dbReference type="SAM" id="SignalP"/>
    </source>
</evidence>
<protein>
    <submittedName>
        <fullName evidence="2">Uncharacterized protein</fullName>
    </submittedName>
</protein>
<feature type="chain" id="PRO_5002299397" evidence="1">
    <location>
        <begin position="20"/>
        <end position="98"/>
    </location>
</feature>
<accession>A0A0D5Y1J8</accession>
<dbReference type="AlphaFoldDB" id="A0A0D5Y1J8"/>
<dbReference type="OrthoDB" id="8372029at2"/>
<evidence type="ECO:0000313" key="2">
    <source>
        <dbReference type="EMBL" id="AKA25166.1"/>
    </source>
</evidence>
<reference evidence="2 3" key="1">
    <citation type="journal article" date="2015" name="Mol. Plant Microbe Interact.">
        <title>Comparative Genomic Analysis of Pseudomonas chlororaphis PCL1606 Reveals New Insight into Antifungal Compounds Involved in Biocontrol.</title>
        <authorList>
            <person name="Calderon C.E."/>
            <person name="Ramos C."/>
            <person name="de Vicente A."/>
            <person name="Cazorla F.M."/>
        </authorList>
    </citation>
    <scope>NUCLEOTIDE SEQUENCE [LARGE SCALE GENOMIC DNA]</scope>
    <source>
        <strain evidence="2 3">PCL1606</strain>
    </source>
</reference>
<evidence type="ECO:0000313" key="3">
    <source>
        <dbReference type="Proteomes" id="UP000032748"/>
    </source>
</evidence>